<feature type="domain" description="F-box" evidence="2">
    <location>
        <begin position="2"/>
        <end position="53"/>
    </location>
</feature>
<proteinExistence type="predicted"/>
<feature type="region of interest" description="Disordered" evidence="1">
    <location>
        <begin position="462"/>
        <end position="494"/>
    </location>
</feature>
<comment type="caution">
    <text evidence="3">The sequence shown here is derived from an EMBL/GenBank/DDBJ whole genome shotgun (WGS) entry which is preliminary data.</text>
</comment>
<protein>
    <recommendedName>
        <fullName evidence="2">F-box domain-containing protein</fullName>
    </recommendedName>
</protein>
<dbReference type="InterPro" id="IPR001810">
    <property type="entry name" value="F-box_dom"/>
</dbReference>
<dbReference type="PROSITE" id="PS50181">
    <property type="entry name" value="FBOX"/>
    <property type="match status" value="1"/>
</dbReference>
<sequence length="609" mass="68146">MPSSIEDLPNEIIYHVLSYLPPDNFYYLSLAFTCKRFYSVTHPMLLSAYTKQLREATKLERLTIFKRAAATPNSDLHDGYYQPLSPEQYSELFASTSHMKELRVHYTISSAFINAPIWSLCALLTRNVKLELITIQFTSEAVQMIADRRPKPHRLWFCAFTSLLRACVSHEGVQIELMSPPASRDAKYSPFAHQVVYPVPTSTPARRDPPVPPIAPQPTSLFDWIVSFLKGKSRGRRNFSPAQRTEPRPANLVIEYSSPPTLTSKRVDSAYPIPIVPLNTESRLSRLVLAGTVIFTPPIYLSLETYLLTPSQSSLTSLSISDSNCTHYDWHAILQLPAWQSFSCLEHLDVVDSQIPFPDLLELLQRHPTIIDLDLSRYTAIGKVEFPEGDKRCELLPELRKLNGTPELLIPFLDNPQGSKVRSPLLEALSITQAPSAIHAKDPLQDLTTVLKSLLETRCSRTTTTTAEGTLSNMKGKEAESAAATSGATTNPDSKIRHVSLRLVPDTPSKLEDWLRDALTSTSQSDSVTRDPDSDAGDVDVFANSSAQLLCEAARTLSHVGTSFELISRHRKVTIPVDTPWYQHLRRNSYSPSWARRAKGRNVLLPTEA</sequence>
<accession>A0A4Q2DHT2</accession>
<dbReference type="Pfam" id="PF12937">
    <property type="entry name" value="F-box-like"/>
    <property type="match status" value="1"/>
</dbReference>
<dbReference type="SUPFAM" id="SSF81383">
    <property type="entry name" value="F-box domain"/>
    <property type="match status" value="1"/>
</dbReference>
<evidence type="ECO:0000256" key="1">
    <source>
        <dbReference type="SAM" id="MobiDB-lite"/>
    </source>
</evidence>
<dbReference type="Proteomes" id="UP000290288">
    <property type="component" value="Unassembled WGS sequence"/>
</dbReference>
<organism evidence="3 4">
    <name type="scientific">Candolleomyces aberdarensis</name>
    <dbReference type="NCBI Taxonomy" id="2316362"/>
    <lineage>
        <taxon>Eukaryota</taxon>
        <taxon>Fungi</taxon>
        <taxon>Dikarya</taxon>
        <taxon>Basidiomycota</taxon>
        <taxon>Agaricomycotina</taxon>
        <taxon>Agaricomycetes</taxon>
        <taxon>Agaricomycetidae</taxon>
        <taxon>Agaricales</taxon>
        <taxon>Agaricineae</taxon>
        <taxon>Psathyrellaceae</taxon>
        <taxon>Candolleomyces</taxon>
    </lineage>
</organism>
<reference evidence="3 4" key="1">
    <citation type="submission" date="2019-01" db="EMBL/GenBank/DDBJ databases">
        <title>Draft genome sequence of Psathyrella aberdarensis IHI B618.</title>
        <authorList>
            <person name="Buettner E."/>
            <person name="Kellner H."/>
        </authorList>
    </citation>
    <scope>NUCLEOTIDE SEQUENCE [LARGE SCALE GENOMIC DNA]</scope>
    <source>
        <strain evidence="3 4">IHI B618</strain>
    </source>
</reference>
<dbReference type="CDD" id="cd09917">
    <property type="entry name" value="F-box_SF"/>
    <property type="match status" value="1"/>
</dbReference>
<dbReference type="SUPFAM" id="SSF52047">
    <property type="entry name" value="RNI-like"/>
    <property type="match status" value="1"/>
</dbReference>
<name>A0A4Q2DHT2_9AGAR</name>
<dbReference type="Gene3D" id="1.20.1280.50">
    <property type="match status" value="1"/>
</dbReference>
<dbReference type="OrthoDB" id="3071324at2759"/>
<evidence type="ECO:0000259" key="2">
    <source>
        <dbReference type="PROSITE" id="PS50181"/>
    </source>
</evidence>
<dbReference type="AlphaFoldDB" id="A0A4Q2DHT2"/>
<dbReference type="InterPro" id="IPR036047">
    <property type="entry name" value="F-box-like_dom_sf"/>
</dbReference>
<evidence type="ECO:0000313" key="3">
    <source>
        <dbReference type="EMBL" id="RXW18324.1"/>
    </source>
</evidence>
<dbReference type="EMBL" id="SDEE01000274">
    <property type="protein sequence ID" value="RXW18324.1"/>
    <property type="molecule type" value="Genomic_DNA"/>
</dbReference>
<gene>
    <name evidence="3" type="ORF">EST38_g7534</name>
</gene>
<keyword evidence="4" id="KW-1185">Reference proteome</keyword>
<evidence type="ECO:0000313" key="4">
    <source>
        <dbReference type="Proteomes" id="UP000290288"/>
    </source>
</evidence>